<comment type="caution">
    <text evidence="1">The sequence shown here is derived from an EMBL/GenBank/DDBJ whole genome shotgun (WGS) entry which is preliminary data.</text>
</comment>
<dbReference type="EMBL" id="QTSX02005117">
    <property type="protein sequence ID" value="KAJ9060924.1"/>
    <property type="molecule type" value="Genomic_DNA"/>
</dbReference>
<protein>
    <submittedName>
        <fullName evidence="1">Uncharacterized protein</fullName>
    </submittedName>
</protein>
<keyword evidence="2" id="KW-1185">Reference proteome</keyword>
<dbReference type="Proteomes" id="UP001165960">
    <property type="component" value="Unassembled WGS sequence"/>
</dbReference>
<gene>
    <name evidence="1" type="ORF">DSO57_1025786</name>
</gene>
<organism evidence="1 2">
    <name type="scientific">Entomophthora muscae</name>
    <dbReference type="NCBI Taxonomy" id="34485"/>
    <lineage>
        <taxon>Eukaryota</taxon>
        <taxon>Fungi</taxon>
        <taxon>Fungi incertae sedis</taxon>
        <taxon>Zoopagomycota</taxon>
        <taxon>Entomophthoromycotina</taxon>
        <taxon>Entomophthoromycetes</taxon>
        <taxon>Entomophthorales</taxon>
        <taxon>Entomophthoraceae</taxon>
        <taxon>Entomophthora</taxon>
    </lineage>
</organism>
<name>A0ACC2SET8_9FUNG</name>
<sequence>MAFQGKFSKNYTAPPIYTSTNYYRDDAIVQLRFGYSRANNPNTDLLETRLGEIFNSDVVSYSSGSAAVLAAFFLYKPARVWIEHSNIDAIPAFKFISKIFPVEIKILPKASEFRLASLDFQEKANELIWVELLSLSTGRLSDYYELVKGGAFAGFKVAADASYCPPPFSFPLKQGFDIAIYSKADVILGPNAPNSGFATVNSLDQAEKLNYNRTLMGPVLGNLDAWNSIRCLKTYALRSQSQSETTREVFRWLKGESWTAIKDAYASDLSMMKSYLPPIISIQFYSNEHAKKASATFNLLSSRANKFGNTSEMKISPLVSSEVGICRLEIGLEDLDVLKSNLALSFNELTFHSNGSSLNLTSKL</sequence>
<evidence type="ECO:0000313" key="2">
    <source>
        <dbReference type="Proteomes" id="UP001165960"/>
    </source>
</evidence>
<evidence type="ECO:0000313" key="1">
    <source>
        <dbReference type="EMBL" id="KAJ9060924.1"/>
    </source>
</evidence>
<proteinExistence type="predicted"/>
<reference evidence="1" key="1">
    <citation type="submission" date="2022-04" db="EMBL/GenBank/DDBJ databases">
        <title>Genome of the entomopathogenic fungus Entomophthora muscae.</title>
        <authorList>
            <person name="Elya C."/>
            <person name="Lovett B.R."/>
            <person name="Lee E."/>
            <person name="Macias A.M."/>
            <person name="Hajek A.E."/>
            <person name="De Bivort B.L."/>
            <person name="Kasson M.T."/>
            <person name="De Fine Licht H.H."/>
            <person name="Stajich J.E."/>
        </authorList>
    </citation>
    <scope>NUCLEOTIDE SEQUENCE</scope>
    <source>
        <strain evidence="1">Berkeley</strain>
    </source>
</reference>
<accession>A0ACC2SET8</accession>